<proteinExistence type="predicted"/>
<evidence type="ECO:0000313" key="7">
    <source>
        <dbReference type="Proteomes" id="UP000310158"/>
    </source>
</evidence>
<evidence type="ECO:0000256" key="4">
    <source>
        <dbReference type="SAM" id="MobiDB-lite"/>
    </source>
</evidence>
<dbReference type="Pfam" id="PF00248">
    <property type="entry name" value="Aldo_ket_red"/>
    <property type="match status" value="1"/>
</dbReference>
<comment type="caution">
    <text evidence="6">The sequence shown here is derived from an EMBL/GenBank/DDBJ whole genome shotgun (WGS) entry which is preliminary data.</text>
</comment>
<protein>
    <recommendedName>
        <fullName evidence="5">NADP-dependent oxidoreductase domain-containing protein</fullName>
    </recommendedName>
</protein>
<feature type="domain" description="NADP-dependent oxidoreductase" evidence="5">
    <location>
        <begin position="32"/>
        <end position="302"/>
    </location>
</feature>
<dbReference type="Gene3D" id="3.20.20.100">
    <property type="entry name" value="NADP-dependent oxidoreductase domain"/>
    <property type="match status" value="1"/>
</dbReference>
<evidence type="ECO:0000313" key="6">
    <source>
        <dbReference type="EMBL" id="THH19792.1"/>
    </source>
</evidence>
<gene>
    <name evidence="6" type="ORF">EW146_g1460</name>
</gene>
<feature type="site" description="Lowers pKa of active site Tyr" evidence="3">
    <location>
        <position position="76"/>
    </location>
</feature>
<evidence type="ECO:0000256" key="2">
    <source>
        <dbReference type="PIRSR" id="PIRSR000097-2"/>
    </source>
</evidence>
<dbReference type="GO" id="GO:0016491">
    <property type="term" value="F:oxidoreductase activity"/>
    <property type="evidence" value="ECO:0007669"/>
    <property type="project" value="InterPro"/>
</dbReference>
<dbReference type="PANTHER" id="PTHR43827">
    <property type="entry name" value="2,5-DIKETO-D-GLUCONIC ACID REDUCTASE"/>
    <property type="match status" value="1"/>
</dbReference>
<evidence type="ECO:0000256" key="1">
    <source>
        <dbReference type="PIRSR" id="PIRSR000097-1"/>
    </source>
</evidence>
<dbReference type="PIRSF" id="PIRSF000097">
    <property type="entry name" value="AKR"/>
    <property type="match status" value="1"/>
</dbReference>
<dbReference type="PROSITE" id="PS00798">
    <property type="entry name" value="ALDOKETO_REDUCTASE_1"/>
    <property type="match status" value="1"/>
</dbReference>
<dbReference type="InterPro" id="IPR036812">
    <property type="entry name" value="NAD(P)_OxRdtase_dom_sf"/>
</dbReference>
<evidence type="ECO:0000259" key="5">
    <source>
        <dbReference type="Pfam" id="PF00248"/>
    </source>
</evidence>
<feature type="active site" description="Proton donor" evidence="1">
    <location>
        <position position="51"/>
    </location>
</feature>
<dbReference type="OrthoDB" id="416253at2759"/>
<feature type="binding site" evidence="2">
    <location>
        <position position="109"/>
    </location>
    <ligand>
        <name>substrate</name>
    </ligand>
</feature>
<keyword evidence="7" id="KW-1185">Reference proteome</keyword>
<reference evidence="6 7" key="1">
    <citation type="submission" date="2019-02" db="EMBL/GenBank/DDBJ databases">
        <title>Genome sequencing of the rare red list fungi Bondarzewia mesenterica.</title>
        <authorList>
            <person name="Buettner E."/>
            <person name="Kellner H."/>
        </authorList>
    </citation>
    <scope>NUCLEOTIDE SEQUENCE [LARGE SCALE GENOMIC DNA]</scope>
    <source>
        <strain evidence="6 7">DSM 108281</strain>
    </source>
</reference>
<feature type="region of interest" description="Disordered" evidence="4">
    <location>
        <begin position="297"/>
        <end position="317"/>
    </location>
</feature>
<dbReference type="AlphaFoldDB" id="A0A4S4M3U1"/>
<dbReference type="SUPFAM" id="SSF51430">
    <property type="entry name" value="NAD(P)-linked oxidoreductase"/>
    <property type="match status" value="1"/>
</dbReference>
<dbReference type="PANTHER" id="PTHR43827:SF13">
    <property type="entry name" value="ALDO_KETO REDUCTASE FAMILY PROTEIN"/>
    <property type="match status" value="1"/>
</dbReference>
<dbReference type="InterPro" id="IPR023210">
    <property type="entry name" value="NADP_OxRdtase_dom"/>
</dbReference>
<feature type="compositionally biased region" description="Basic and acidic residues" evidence="4">
    <location>
        <begin position="297"/>
        <end position="306"/>
    </location>
</feature>
<dbReference type="InterPro" id="IPR020471">
    <property type="entry name" value="AKR"/>
</dbReference>
<evidence type="ECO:0000256" key="3">
    <source>
        <dbReference type="PIRSR" id="PIRSR000097-3"/>
    </source>
</evidence>
<dbReference type="Proteomes" id="UP000310158">
    <property type="component" value="Unassembled WGS sequence"/>
</dbReference>
<name>A0A4S4M3U1_9AGAM</name>
<sequence length="317" mass="35019">MTLTLQSTIRLSSGRTIPVLGLGVYRNDKCKPACLAALAHGYRHIDSARMYKNEKQVGEAVRESGVPREDIFITSKIYQMDGGYEGALAQVNDSLKVFGFDYIDLYLIHSPLPGREKRLETWRALLDAKKAGKLRSIGVSNYGPKHIEEIRAAGFELPSVNQVELHPLCQQKDIVECCNKYSILVEAYAPLIRGDFSDIALQAISKKVNKALADTISLCPASQKPGPDSRSLVTPARVRRYLSYPAASVVCCLTAMTGTVILSSHSFVPLPKSEKPERVRSNADLFDFELSKEDMDRLDGLDRGKDGSVTWNPVDAD</sequence>
<organism evidence="6 7">
    <name type="scientific">Bondarzewia mesenterica</name>
    <dbReference type="NCBI Taxonomy" id="1095465"/>
    <lineage>
        <taxon>Eukaryota</taxon>
        <taxon>Fungi</taxon>
        <taxon>Dikarya</taxon>
        <taxon>Basidiomycota</taxon>
        <taxon>Agaricomycotina</taxon>
        <taxon>Agaricomycetes</taxon>
        <taxon>Russulales</taxon>
        <taxon>Bondarzewiaceae</taxon>
        <taxon>Bondarzewia</taxon>
    </lineage>
</organism>
<accession>A0A4S4M3U1</accession>
<dbReference type="InterPro" id="IPR018170">
    <property type="entry name" value="Aldo/ket_reductase_CS"/>
</dbReference>
<dbReference type="EMBL" id="SGPL01000036">
    <property type="protein sequence ID" value="THH19792.1"/>
    <property type="molecule type" value="Genomic_DNA"/>
</dbReference>
<dbReference type="CDD" id="cd19071">
    <property type="entry name" value="AKR_AKR1-5-like"/>
    <property type="match status" value="1"/>
</dbReference>
<dbReference type="PRINTS" id="PR00069">
    <property type="entry name" value="ALDKETRDTASE"/>
</dbReference>